<gene>
    <name evidence="3" type="ORF">FD28_GL001495</name>
</gene>
<name>A0A0R1UIT5_9LACO</name>
<dbReference type="OrthoDB" id="517761at2"/>
<dbReference type="EMBL" id="AZFS01000065">
    <property type="protein sequence ID" value="KRL93249.1"/>
    <property type="molecule type" value="Genomic_DNA"/>
</dbReference>
<keyword evidence="2" id="KW-0812">Transmembrane</keyword>
<feature type="transmembrane region" description="Helical" evidence="2">
    <location>
        <begin position="178"/>
        <end position="196"/>
    </location>
</feature>
<keyword evidence="2" id="KW-0472">Membrane</keyword>
<dbReference type="PATRIC" id="fig|1423753.3.peg.1555"/>
<dbReference type="Proteomes" id="UP000051580">
    <property type="component" value="Unassembled WGS sequence"/>
</dbReference>
<evidence type="ECO:0000313" key="4">
    <source>
        <dbReference type="Proteomes" id="UP000051580"/>
    </source>
</evidence>
<feature type="coiled-coil region" evidence="1">
    <location>
        <begin position="29"/>
        <end position="91"/>
    </location>
</feature>
<accession>A0A0R1UIT5</accession>
<organism evidence="3 4">
    <name type="scientific">Levilactobacillus hammesii DSM 16381</name>
    <dbReference type="NCBI Taxonomy" id="1423753"/>
    <lineage>
        <taxon>Bacteria</taxon>
        <taxon>Bacillati</taxon>
        <taxon>Bacillota</taxon>
        <taxon>Bacilli</taxon>
        <taxon>Lactobacillales</taxon>
        <taxon>Lactobacillaceae</taxon>
        <taxon>Levilactobacillus</taxon>
    </lineage>
</organism>
<evidence type="ECO:0000256" key="2">
    <source>
        <dbReference type="SAM" id="Phobius"/>
    </source>
</evidence>
<dbReference type="AlphaFoldDB" id="A0A0R1UIT5"/>
<evidence type="ECO:0000256" key="1">
    <source>
        <dbReference type="SAM" id="Coils"/>
    </source>
</evidence>
<keyword evidence="4" id="KW-1185">Reference proteome</keyword>
<reference evidence="3 4" key="1">
    <citation type="journal article" date="2015" name="Genome Announc.">
        <title>Expanding the biotechnology potential of lactobacilli through comparative genomics of 213 strains and associated genera.</title>
        <authorList>
            <person name="Sun Z."/>
            <person name="Harris H.M."/>
            <person name="McCann A."/>
            <person name="Guo C."/>
            <person name="Argimon S."/>
            <person name="Zhang W."/>
            <person name="Yang X."/>
            <person name="Jeffery I.B."/>
            <person name="Cooney J.C."/>
            <person name="Kagawa T.F."/>
            <person name="Liu W."/>
            <person name="Song Y."/>
            <person name="Salvetti E."/>
            <person name="Wrobel A."/>
            <person name="Rasinkangas P."/>
            <person name="Parkhill J."/>
            <person name="Rea M.C."/>
            <person name="O'Sullivan O."/>
            <person name="Ritari J."/>
            <person name="Douillard F.P."/>
            <person name="Paul Ross R."/>
            <person name="Yang R."/>
            <person name="Briner A.E."/>
            <person name="Felis G.E."/>
            <person name="de Vos W.M."/>
            <person name="Barrangou R."/>
            <person name="Klaenhammer T.R."/>
            <person name="Caufield P.W."/>
            <person name="Cui Y."/>
            <person name="Zhang H."/>
            <person name="O'Toole P.W."/>
        </authorList>
    </citation>
    <scope>NUCLEOTIDE SEQUENCE [LARGE SCALE GENOMIC DNA]</scope>
    <source>
        <strain evidence="3 4">DSM 16381</strain>
    </source>
</reference>
<sequence>MDLDITGTKDRKEAEGRLKHAVFQYNISQENVNQELAMLQDERQKLAQEIYLSGQVINAIKNTPSEFDDKLREIDFNMKNYEQLLKVAKEATADIVKGTAKKATASVLSGLTIATLGGPALTTLVMSVGTASTGAAISGLTGIAATNATLAAIGGGSVAAGGAGIAGGEAVLAAFGPLGWIVGGTLAVGSGLLYIGKTKKAAEKMNNNAVKVLAGAKVNNGLSKEVWEKLETARSSSDDLSVRSTVAKQTWPMDFREFTDDQVSEAGTMVNNTLSAQQILNDKIDSLDKVKEEQ</sequence>
<dbReference type="RefSeq" id="WP_057735310.1">
    <property type="nucleotide sequence ID" value="NZ_AZFS01000065.1"/>
</dbReference>
<keyword evidence="2" id="KW-1133">Transmembrane helix</keyword>
<proteinExistence type="predicted"/>
<comment type="caution">
    <text evidence="3">The sequence shown here is derived from an EMBL/GenBank/DDBJ whole genome shotgun (WGS) entry which is preliminary data.</text>
</comment>
<keyword evidence="1" id="KW-0175">Coiled coil</keyword>
<dbReference type="STRING" id="1423753.FD28_GL001495"/>
<evidence type="ECO:0000313" key="3">
    <source>
        <dbReference type="EMBL" id="KRL93249.1"/>
    </source>
</evidence>
<protein>
    <submittedName>
        <fullName evidence="3">Uncharacterized protein</fullName>
    </submittedName>
</protein>